<feature type="compositionally biased region" description="Basic and acidic residues" evidence="1">
    <location>
        <begin position="357"/>
        <end position="373"/>
    </location>
</feature>
<evidence type="ECO:0000256" key="1">
    <source>
        <dbReference type="SAM" id="MobiDB-lite"/>
    </source>
</evidence>
<dbReference type="EMBL" id="CP020918">
    <property type="protein sequence ID" value="AWG22730.1"/>
    <property type="molecule type" value="Genomic_DNA"/>
</dbReference>
<name>A0A2S1LG21_9FLAO</name>
<sequence>MKIFQCGYCAHSLYFECYTCENCGHLAGFRDEDRTMLTFDPQGDTLISDREQKEYKYCKNKEYNVCNWVVEKDSPEEFCQACQLNRTIPNLSDAENFEKWQNLEVAKHRLIYQLQKIGLDLKSKLDNKEGFCFDFVVQKHDPKLMTGHANGVITILLKEADSVLREQMRRQLMEPYRTLIGHLRHEVGHYFWDRLIYNNKRLLKQYRLLFGNERVNYGDSLKKYYKDGAPENWQESFISKYATSHSWEDWAETWAHYLHIMDMLETAYFFGLNVRPVDMHEAMKENMKVNVTFDPYTVEDFDIIVETCIPLSFAVNSINRAMGVPDVYPFVITPDMVKKMKFIHKLLLPQRVKKVRTESSSRKKKSTIKDLGKDTTTSN</sequence>
<keyword evidence="4" id="KW-1185">Reference proteome</keyword>
<accession>A0A2S1LG21</accession>
<dbReference type="Proteomes" id="UP000244527">
    <property type="component" value="Chromosome"/>
</dbReference>
<protein>
    <recommendedName>
        <fullName evidence="2">Zinc-ribbon domain-containing protein</fullName>
    </recommendedName>
</protein>
<dbReference type="InterPro" id="IPR031321">
    <property type="entry name" value="UCP012641"/>
</dbReference>
<evidence type="ECO:0000259" key="2">
    <source>
        <dbReference type="Pfam" id="PF10005"/>
    </source>
</evidence>
<dbReference type="AlphaFoldDB" id="A0A2S1LG21"/>
<dbReference type="OrthoDB" id="256753at2"/>
<dbReference type="PIRSF" id="PIRSF012641">
    <property type="entry name" value="UCP012641"/>
    <property type="match status" value="1"/>
</dbReference>
<evidence type="ECO:0000313" key="4">
    <source>
        <dbReference type="Proteomes" id="UP000244527"/>
    </source>
</evidence>
<dbReference type="Pfam" id="PF10005">
    <property type="entry name" value="Zn_ribbon_DZR_6"/>
    <property type="match status" value="1"/>
</dbReference>
<dbReference type="KEGG" id="ffa:FFWV33_14945"/>
<reference evidence="3 4" key="1">
    <citation type="submission" date="2017-04" db="EMBL/GenBank/DDBJ databases">
        <title>Compelte genome sequence of WV33.</title>
        <authorList>
            <person name="Lee P.C."/>
        </authorList>
    </citation>
    <scope>NUCLEOTIDE SEQUENCE [LARGE SCALE GENOMIC DNA]</scope>
    <source>
        <strain evidence="3 4">WV33</strain>
    </source>
</reference>
<gene>
    <name evidence="3" type="ORF">FFWV33_14945</name>
</gene>
<proteinExistence type="predicted"/>
<evidence type="ECO:0000313" key="3">
    <source>
        <dbReference type="EMBL" id="AWG22730.1"/>
    </source>
</evidence>
<feature type="domain" description="Zinc-ribbon" evidence="2">
    <location>
        <begin position="4"/>
        <end position="93"/>
    </location>
</feature>
<feature type="region of interest" description="Disordered" evidence="1">
    <location>
        <begin position="357"/>
        <end position="379"/>
    </location>
</feature>
<dbReference type="Pfam" id="PF15887">
    <property type="entry name" value="Peptidase_Mx"/>
    <property type="match status" value="1"/>
</dbReference>
<dbReference type="Gene3D" id="3.40.390.70">
    <property type="match status" value="1"/>
</dbReference>
<dbReference type="RefSeq" id="WP_108741647.1">
    <property type="nucleotide sequence ID" value="NZ_CP020918.1"/>
</dbReference>
<dbReference type="InterPro" id="IPR011201">
    <property type="entry name" value="Zinc-ribbon_6_bact"/>
</dbReference>
<organism evidence="3 4">
    <name type="scientific">Flavobacterium faecale</name>
    <dbReference type="NCBI Taxonomy" id="1355330"/>
    <lineage>
        <taxon>Bacteria</taxon>
        <taxon>Pseudomonadati</taxon>
        <taxon>Bacteroidota</taxon>
        <taxon>Flavobacteriia</taxon>
        <taxon>Flavobacteriales</taxon>
        <taxon>Flavobacteriaceae</taxon>
        <taxon>Flavobacterium</taxon>
    </lineage>
</organism>